<feature type="region of interest" description="Disordered" evidence="1">
    <location>
        <begin position="390"/>
        <end position="418"/>
    </location>
</feature>
<protein>
    <submittedName>
        <fullName evidence="5">Uncharacterized protein</fullName>
    </submittedName>
</protein>
<dbReference type="InterPro" id="IPR053966">
    <property type="entry name" value="INTS1_INTS2-bd"/>
</dbReference>
<accession>A0ABP0WZT2</accession>
<dbReference type="Pfam" id="PF22929">
    <property type="entry name" value="INTS1_INTS2-bd"/>
    <property type="match status" value="1"/>
</dbReference>
<evidence type="ECO:0000256" key="1">
    <source>
        <dbReference type="SAM" id="MobiDB-lite"/>
    </source>
</evidence>
<evidence type="ECO:0000313" key="5">
    <source>
        <dbReference type="EMBL" id="CAK9270852.1"/>
    </source>
</evidence>
<feature type="region of interest" description="Disordered" evidence="1">
    <location>
        <begin position="1"/>
        <end position="136"/>
    </location>
</feature>
<name>A0ABP0WZT2_9BRYO</name>
<feature type="compositionally biased region" description="Low complexity" evidence="1">
    <location>
        <begin position="1182"/>
        <end position="1196"/>
    </location>
</feature>
<dbReference type="Proteomes" id="UP001497444">
    <property type="component" value="Chromosome 3"/>
</dbReference>
<organism evidence="5 6">
    <name type="scientific">Sphagnum jensenii</name>
    <dbReference type="NCBI Taxonomy" id="128206"/>
    <lineage>
        <taxon>Eukaryota</taxon>
        <taxon>Viridiplantae</taxon>
        <taxon>Streptophyta</taxon>
        <taxon>Embryophyta</taxon>
        <taxon>Bryophyta</taxon>
        <taxon>Sphagnophytina</taxon>
        <taxon>Sphagnopsida</taxon>
        <taxon>Sphagnales</taxon>
        <taxon>Sphagnaceae</taxon>
        <taxon>Sphagnum</taxon>
    </lineage>
</organism>
<dbReference type="PANTHER" id="PTHR21224:SF1">
    <property type="entry name" value="INTEGRATOR COMPLEX SUBUNIT 1"/>
    <property type="match status" value="1"/>
</dbReference>
<evidence type="ECO:0000313" key="6">
    <source>
        <dbReference type="Proteomes" id="UP001497444"/>
    </source>
</evidence>
<dbReference type="InterPro" id="IPR022145">
    <property type="entry name" value="INTS1_RPB2-bd"/>
</dbReference>
<feature type="domain" description="Integrator complex subunit 1 INTS2-binding" evidence="4">
    <location>
        <begin position="1213"/>
        <end position="1493"/>
    </location>
</feature>
<dbReference type="EMBL" id="OZ020098">
    <property type="protein sequence ID" value="CAK9270852.1"/>
    <property type="molecule type" value="Genomic_DNA"/>
</dbReference>
<feature type="region of interest" description="Disordered" evidence="1">
    <location>
        <begin position="1134"/>
        <end position="1206"/>
    </location>
</feature>
<proteinExistence type="predicted"/>
<sequence length="2528" mass="278096">MKRLVGQTDGEEAQEVSESSRKKAKTRRISSGGGGRRGDADDDGDDDEQVSAGNLDLNATPLGFDLNAPVVEEEEEEELLSQGGSVSPSPLEAEVQSKLDDGDDSETTETKQPMAAGAVAAKSEEASPPAPPLSLPPPIVPKIEAVVDSSVQFGPAVKFEDDEESHQYSHSIGGGEDVVAAGTTPELSGIKEEEEEEEGSNQADTLSVVKGEHLEEEVEEEKPPVAIPAVFRQRYDPATVPTFDEDLDIIRSVWNAWQQEDADALDMTLADALEEVAKHPLSPNRYCYLSCMYVSKKLPEAFSLPRTCKILLSFLDSTRAQPVVKRQVILPILACKLLFRAFAAEPDWPLEFVQVYLLDSVGSCSWVEDEGCKDFVTNLRTAFPDADLDFPMGSEDAKPPDPQVAGDTTSSQTVKSEAQGIAVVKNRYPRQEVRQKVRAEFLQSLTQLLGAASTKDNPHPLLRLLMRGAGFEEVRVVGSSMLEGWLNNPAHLRAAKDLLDRILQHTRGTSENDFNTVANLLALRVTSLQAPGQIKTLNNIFSDLIGQLVQRRSEYATLALKTFVTAELQSKHPHNIKSIITVLRAMSSESTPPEQELALILQELAASDEYQGLLRDFVCRLMKQAGTEFDVHQLCLGLMQPWQLMAEQEETLKVAWLNQLVELTTQLLLHAAAPFVADETLFTAITLSSEPGSNAPGASVAPGSGLERSSSGTPFKDRLLQLEKFSLDTQNFQTVSMEWCTDVLAVYLPNISGAHFKQVVCELLFMEEPEVYFPHGDGADELEINYIQLLGACTRAPEEIVARLFLMGISNFPMSQEEALDTIELLVQRAAKLEKHMENSLAATSVQLPAAIFKLASLNLPGFLQQSVMQLVLKDMYWRAALVVLIVAVFNPGTIGRFVWESLPFVRCLMEALMTGSRNFLPTSANEATKAEFIKMEADAEQMDKQAEEAISVFLAEKRRTESPGVDVDANLLPEWKGKVMFLNQAGPVRQPPQSVYDQLDHFNNAYQLGKLLRKCRDPDFFSEVTGIQTLQQAWPWLQKIVVREPEVVACLPPAWQCELLYMHEGVQPTGRKLSLDLVKLRSNLHQVVTEMEPSREGEVEAIVGFLSRKLAATKSAVRSRARRCFAGLFSPSLQSSETPAASRPSSPRDSKRPDNTPGGLGRWPGSSSSTDTAVPVHTRKSAGTTTTSYSSTHLSPGVSPGVSHTVIHTDNHRDRMRAGYPSAGTEDDTSWLHLVEKLPTGPRLISAVLPAVWLALQQETSIRVVIAYLNFLKKHSPTLPSWRSLACGLAVFVTQRRMLTSSLLSAPLAALPNTFDANTVKPDHRAGIVDLILGSLCEALEVGTVADAGFEELTPSASPFVTFVSPQYRNNEHVVQRVSLHKVMVDAALEVISQLACEEGLGSREKPGFLRLLNLLFPDAIGSVAWLEGRDGLKLPLLSEVQANVFARSKVPRLITAGLAALSLGAKLDLCENFGLSSAAITALLQELDAVSLASLEPMLGARGLFSRQRAKKLQNCVSTLMQPGSPCGVQFLSNLEVLAAGSEPTERQAQQVVPPLGLGEAEDVARMDTDEPNSDLGNQLSYRVYQWLSPWVDEEATGSNDAAYHSTGIGDHAAAYVAFRQRLHQTLLCGVKSGLWFDMTQHVDVCLELSKKGDGSILNKNFISLGLPILFLFTQFKIGKSQQDLDNLVTLIHHGVDFTMKRASSEESQSLLARVSYILGKFLQPVGRQTLEDVSVEGEKVSITGVDLFVLKNLVEVPLHSFELQLRSALRQRLKPLWGQLNTSSQGDTTQDVEVKLLGTITSKVLMEMVELLRAWRCKHGSIQPVDLRGQVQWTGYCALIFEFLAYLDPEFVSAPHFNSLFEEHPRPQRRMRESFSVLNLALRWIIHRSSWSSISRTLQGLLSACLEGEKGEGTLEKLEHKDMFQMQHSTFQVLSEADLVLEFVTVCMRHPRSVLGCRLDDDLEHFKPETNMVFFSVNATSAHAASMLAVADMMAFGAINPSAELDVNESLRPATTAQSLSSPYQAMKVLMAFACQGSHILSTIIQQLYNWEQGRNLDVFLPYDLRAAEKEMVVRAAVSAAAADLLGSLYLAFPVSVGAILQAKTDQKLLLQGPMPLTIERAGMKNRSGQTCALNGVLHHALRSICNGSEKEAKSAYGFCHDMTRQHPTLVIPHLPTLSVLLKELLPLVKQGDSQVRSTVARAFSLGIGLLDALWPHLLMNHQTNAADSTEQSFLESILSFYFKFLECLTVPDRPIFAKVVARLADFLCHCVAAGGRYRDFVIAHQAILRATTQIFGKIKKLGFLLGMLDKLSVTPSAPNSLLGLPDGTALMVGGSLGPPSFHLEDVLKVRSQLLQCISWQGPAVWKDSKYDLYGTGLKSYRFPYYFMEEDAEEVNLNATLTDLERASARMPAILSVLEDSLLELTQINDSDMRDRAYILLERLLLHCPSERSAANIAQGLIRQLSSSNVSLAKTAAHQVSRFFYYCAEYQETLLVEMLQMGRSATDDLQQLLQGLFTVVGGSSA</sequence>
<dbReference type="InterPro" id="IPR038902">
    <property type="entry name" value="INTS1"/>
</dbReference>
<dbReference type="SUPFAM" id="SSF48371">
    <property type="entry name" value="ARM repeat"/>
    <property type="match status" value="1"/>
</dbReference>
<dbReference type="PANTHER" id="PTHR21224">
    <property type="entry name" value="INTEGRATOR COMPLEX SUBUNIT 1"/>
    <property type="match status" value="1"/>
</dbReference>
<feature type="domain" description="Integrator complex subunit 1 RPB2-binding" evidence="2">
    <location>
        <begin position="443"/>
        <end position="590"/>
    </location>
</feature>
<evidence type="ECO:0000259" key="3">
    <source>
        <dbReference type="Pfam" id="PF22928"/>
    </source>
</evidence>
<evidence type="ECO:0000259" key="2">
    <source>
        <dbReference type="Pfam" id="PF12432"/>
    </source>
</evidence>
<feature type="region of interest" description="Disordered" evidence="1">
    <location>
        <begin position="159"/>
        <end position="181"/>
    </location>
</feature>
<feature type="compositionally biased region" description="Acidic residues" evidence="1">
    <location>
        <begin position="40"/>
        <end position="49"/>
    </location>
</feature>
<dbReference type="InterPro" id="IPR053965">
    <property type="entry name" value="INTS1_R4"/>
</dbReference>
<gene>
    <name evidence="5" type="ORF">CSSPJE1EN1_LOCUS16330</name>
</gene>
<reference evidence="5" key="1">
    <citation type="submission" date="2024-02" db="EMBL/GenBank/DDBJ databases">
        <authorList>
            <consortium name="ELIXIR-Norway"/>
            <consortium name="Elixir Norway"/>
        </authorList>
    </citation>
    <scope>NUCLEOTIDE SEQUENCE</scope>
</reference>
<dbReference type="Pfam" id="PF12432">
    <property type="entry name" value="INTS1_RP2B-bd"/>
    <property type="match status" value="1"/>
</dbReference>
<dbReference type="Pfam" id="PF22928">
    <property type="entry name" value="INTS1_R4"/>
    <property type="match status" value="1"/>
</dbReference>
<keyword evidence="6" id="KW-1185">Reference proteome</keyword>
<evidence type="ECO:0000259" key="4">
    <source>
        <dbReference type="Pfam" id="PF22929"/>
    </source>
</evidence>
<dbReference type="InterPro" id="IPR016024">
    <property type="entry name" value="ARM-type_fold"/>
</dbReference>
<feature type="domain" description="Integrator complex subunit 1 R4" evidence="3">
    <location>
        <begin position="2396"/>
        <end position="2490"/>
    </location>
</feature>
<feature type="region of interest" description="Disordered" evidence="1">
    <location>
        <begin position="692"/>
        <end position="711"/>
    </location>
</feature>
<feature type="compositionally biased region" description="Polar residues" evidence="1">
    <location>
        <begin position="406"/>
        <end position="416"/>
    </location>
</feature>